<dbReference type="EC" id="1.1.1.270" evidence="2"/>
<keyword evidence="5" id="KW-1185">Reference proteome</keyword>
<comment type="pathway">
    <text evidence="1">Steroid biosynthesis; zymosterol biosynthesis; zymosterol from lanosterol: step 5/6.</text>
</comment>
<comment type="caution">
    <text evidence="4">The sequence shown here is derived from an EMBL/GenBank/DDBJ whole genome shotgun (WGS) entry which is preliminary data.</text>
</comment>
<dbReference type="PANTHER" id="PTHR43647:SF4">
    <property type="entry name" value="KETOREDUCTASE (KR) DOMAIN-CONTAINING PROTEIN"/>
    <property type="match status" value="1"/>
</dbReference>
<proteinExistence type="predicted"/>
<dbReference type="Gene3D" id="3.40.50.720">
    <property type="entry name" value="NAD(P)-binding Rossmann-like Domain"/>
    <property type="match status" value="1"/>
</dbReference>
<keyword evidence="3" id="KW-1133">Transmembrane helix</keyword>
<accession>A0ABR4F9S4</accession>
<dbReference type="EMBL" id="JBAWTH010000006">
    <property type="protein sequence ID" value="KAL2291448.1"/>
    <property type="molecule type" value="Genomic_DNA"/>
</dbReference>
<evidence type="ECO:0000313" key="4">
    <source>
        <dbReference type="EMBL" id="KAL2291448.1"/>
    </source>
</evidence>
<dbReference type="InterPro" id="IPR036291">
    <property type="entry name" value="NAD(P)-bd_dom_sf"/>
</dbReference>
<evidence type="ECO:0000256" key="3">
    <source>
        <dbReference type="SAM" id="Phobius"/>
    </source>
</evidence>
<evidence type="ECO:0000256" key="2">
    <source>
        <dbReference type="ARBA" id="ARBA00023621"/>
    </source>
</evidence>
<evidence type="ECO:0000256" key="1">
    <source>
        <dbReference type="ARBA" id="ARBA00023589"/>
    </source>
</evidence>
<reference evidence="4 5" key="1">
    <citation type="submission" date="2024-03" db="EMBL/GenBank/DDBJ databases">
        <title>A high-quality draft genome sequence of Diaporthe vaccinii, a causative agent of upright dieback and viscid rot disease in cranberry plants.</title>
        <authorList>
            <person name="Sarrasin M."/>
            <person name="Lang B.F."/>
            <person name="Burger G."/>
        </authorList>
    </citation>
    <scope>NUCLEOTIDE SEQUENCE [LARGE SCALE GENOMIC DNA]</scope>
    <source>
        <strain evidence="4 5">IS7</strain>
    </source>
</reference>
<dbReference type="Proteomes" id="UP001600888">
    <property type="component" value="Unassembled WGS sequence"/>
</dbReference>
<feature type="transmembrane region" description="Helical" evidence="3">
    <location>
        <begin position="257"/>
        <end position="279"/>
    </location>
</feature>
<keyword evidence="3" id="KW-0812">Transmembrane</keyword>
<dbReference type="InterPro" id="IPR002347">
    <property type="entry name" value="SDR_fam"/>
</dbReference>
<sequence length="357" mass="39168">MADKLGSILITGTNGGLGSALVSRIVSSPALKEYHGIYTVRNTASARALDTALLGAGDSTSPAAHSFEKVSLDLSRLSAVREVANDIKSRIEAGQIPPIRALVLNAGVEEFETQTWTDEGLDTTFATNYLAHWLLTLILLGSMDRERGRVIWISSWSHNPDDRHNTLNGAFKEEKHKRFISDDLEPIAEGTWSANKDDSSGWAAGYRRYGASKLCGVTMIHELQRRLNGDPRLHKISVLALDPGAMPTGIVRKNPSWFVRVLMFQIIMPVLGIVATWLWPNGSFRTLQKSANDVLSAALDYGPAPLSEYPKGLFLNGSELGAYNSEAKDPVKGKIVWKGSVHYAKLEDGQTLLENWK</sequence>
<dbReference type="Pfam" id="PF00106">
    <property type="entry name" value="adh_short"/>
    <property type="match status" value="1"/>
</dbReference>
<keyword evidence="3" id="KW-0472">Membrane</keyword>
<dbReference type="PANTHER" id="PTHR43647">
    <property type="entry name" value="DEHYDROGENASE"/>
    <property type="match status" value="1"/>
</dbReference>
<name>A0ABR4F9S4_9PEZI</name>
<dbReference type="InterPro" id="IPR051593">
    <property type="entry name" value="Ergosterol_Biosynth_ERG27"/>
</dbReference>
<organism evidence="4 5">
    <name type="scientific">Diaporthe vaccinii</name>
    <dbReference type="NCBI Taxonomy" id="105482"/>
    <lineage>
        <taxon>Eukaryota</taxon>
        <taxon>Fungi</taxon>
        <taxon>Dikarya</taxon>
        <taxon>Ascomycota</taxon>
        <taxon>Pezizomycotina</taxon>
        <taxon>Sordariomycetes</taxon>
        <taxon>Sordariomycetidae</taxon>
        <taxon>Diaporthales</taxon>
        <taxon>Diaporthaceae</taxon>
        <taxon>Diaporthe</taxon>
        <taxon>Diaporthe eres species complex</taxon>
    </lineage>
</organism>
<gene>
    <name evidence="4" type="ORF">FJTKL_12849</name>
</gene>
<dbReference type="SUPFAM" id="SSF51735">
    <property type="entry name" value="NAD(P)-binding Rossmann-fold domains"/>
    <property type="match status" value="1"/>
</dbReference>
<protein>
    <recommendedName>
        <fullName evidence="2">3beta-hydroxysteroid 3-dehydrogenase</fullName>
        <ecNumber evidence="2">1.1.1.270</ecNumber>
    </recommendedName>
</protein>
<dbReference type="PRINTS" id="PR00081">
    <property type="entry name" value="GDHRDH"/>
</dbReference>
<evidence type="ECO:0000313" key="5">
    <source>
        <dbReference type="Proteomes" id="UP001600888"/>
    </source>
</evidence>